<name>A0A381XD10_9ZZZZ</name>
<dbReference type="AlphaFoldDB" id="A0A381XD10"/>
<organism evidence="1">
    <name type="scientific">marine metagenome</name>
    <dbReference type="NCBI Taxonomy" id="408172"/>
    <lineage>
        <taxon>unclassified sequences</taxon>
        <taxon>metagenomes</taxon>
        <taxon>ecological metagenomes</taxon>
    </lineage>
</organism>
<evidence type="ECO:0000313" key="1">
    <source>
        <dbReference type="EMBL" id="SVA62628.1"/>
    </source>
</evidence>
<feature type="non-terminal residue" evidence="1">
    <location>
        <position position="1"/>
    </location>
</feature>
<accession>A0A381XD10</accession>
<gene>
    <name evidence="1" type="ORF">METZ01_LOCUS115482</name>
</gene>
<feature type="non-terminal residue" evidence="1">
    <location>
        <position position="460"/>
    </location>
</feature>
<evidence type="ECO:0008006" key="2">
    <source>
        <dbReference type="Google" id="ProtNLM"/>
    </source>
</evidence>
<reference evidence="1" key="1">
    <citation type="submission" date="2018-05" db="EMBL/GenBank/DDBJ databases">
        <authorList>
            <person name="Lanie J.A."/>
            <person name="Ng W.-L."/>
            <person name="Kazmierczak K.M."/>
            <person name="Andrzejewski T.M."/>
            <person name="Davidsen T.M."/>
            <person name="Wayne K.J."/>
            <person name="Tettelin H."/>
            <person name="Glass J.I."/>
            <person name="Rusch D."/>
            <person name="Podicherti R."/>
            <person name="Tsui H.-C.T."/>
            <person name="Winkler M.E."/>
        </authorList>
    </citation>
    <scope>NUCLEOTIDE SEQUENCE</scope>
</reference>
<dbReference type="InterPro" id="IPR022028">
    <property type="entry name" value="DUF3604"/>
</dbReference>
<protein>
    <recommendedName>
        <fullName evidence="2">DUF3604 domain-containing protein</fullName>
    </recommendedName>
</protein>
<dbReference type="Pfam" id="PF12228">
    <property type="entry name" value="DUF3604"/>
    <property type="match status" value="1"/>
</dbReference>
<proteinExistence type="predicted"/>
<dbReference type="Gene3D" id="3.20.20.140">
    <property type="entry name" value="Metal-dependent hydrolases"/>
    <property type="match status" value="1"/>
</dbReference>
<dbReference type="EMBL" id="UINC01014734">
    <property type="protein sequence ID" value="SVA62628.1"/>
    <property type="molecule type" value="Genomic_DNA"/>
</dbReference>
<sequence length="460" mass="50340">VFGLLSSCGGIDDPSLQPVFDAESIESAPDMPPSAANDYRNLYFGDLHIHTSLSTDAFVMGVRSLPDDAYRFAKGHTAAHAVGYPIRLSRPLDFAAVTDHAEYLGQAKAVNLDVPLTRRSLRDLLLEGSKWEITRAWFETISRMQDHGFSVGSPEAATNQQAWREIVRSAQSHNQPGVFTAFIGYEWSAHVDDVSVHIHRNVIYRNGDISAKPFSALDGDKPEDLWNFLDGESRQGRIAMAIPHNPNVSLGNMYKTVDSNGEPFTDAYAEQRNRFEPVHEILQVKGASEVHPMLSADDEFADFSISAISPLTADATEAQIAGSYSRYALLTGIELVESRGFNPFEFGVIGSSDSHNASSPVEEDSYHGKLPMMDGSAGLRTSQANLLPVGVNPANSWSSGGLAAVWARENTRESLFDALQRRETYGTSGPRIKVRFFAVRESAAVQLEDHDLVAKSYSAG</sequence>